<feature type="coiled-coil region" evidence="6">
    <location>
        <begin position="1266"/>
        <end position="1456"/>
    </location>
</feature>
<feature type="compositionally biased region" description="Low complexity" evidence="7">
    <location>
        <begin position="682"/>
        <end position="702"/>
    </location>
</feature>
<dbReference type="FunFam" id="2.120.10.80:FF:000049">
    <property type="entry name" value="Cell polarity protein (Tea1)"/>
    <property type="match status" value="1"/>
</dbReference>
<feature type="region of interest" description="Disordered" evidence="7">
    <location>
        <begin position="1574"/>
        <end position="1595"/>
    </location>
</feature>
<dbReference type="SMART" id="SM00612">
    <property type="entry name" value="Kelch"/>
    <property type="match status" value="3"/>
</dbReference>
<comment type="caution">
    <text evidence="8">The sequence shown here is derived from an EMBL/GenBank/DDBJ whole genome shotgun (WGS) entry which is preliminary data.</text>
</comment>
<dbReference type="PANTHER" id="PTHR23244">
    <property type="entry name" value="KELCH REPEAT DOMAIN"/>
    <property type="match status" value="1"/>
</dbReference>
<keyword evidence="4" id="KW-0677">Repeat</keyword>
<reference evidence="8 9" key="1">
    <citation type="submission" date="2018-11" db="EMBL/GenBank/DDBJ databases">
        <title>Genome sequence and assembly of Colletotrichum spinosum.</title>
        <authorList>
            <person name="Gan P."/>
            <person name="Shirasu K."/>
        </authorList>
    </citation>
    <scope>NUCLEOTIDE SEQUENCE [LARGE SCALE GENOMIC DNA]</scope>
    <source>
        <strain evidence="8 9">CBS 515.97</strain>
    </source>
</reference>
<evidence type="ECO:0000256" key="2">
    <source>
        <dbReference type="ARBA" id="ARBA00022441"/>
    </source>
</evidence>
<feature type="compositionally biased region" description="Polar residues" evidence="7">
    <location>
        <begin position="622"/>
        <end position="639"/>
    </location>
</feature>
<dbReference type="PANTHER" id="PTHR23244:SF456">
    <property type="entry name" value="MULTIPLE EPIDERMAL GROWTH FACTOR-LIKE DOMAINS PROTEIN 8"/>
    <property type="match status" value="1"/>
</dbReference>
<protein>
    <submittedName>
        <fullName evidence="8">Tip elongation aberrant protein 1</fullName>
    </submittedName>
</protein>
<feature type="compositionally biased region" description="Polar residues" evidence="7">
    <location>
        <begin position="46"/>
        <end position="57"/>
    </location>
</feature>
<feature type="coiled-coil region" evidence="6">
    <location>
        <begin position="1139"/>
        <end position="1222"/>
    </location>
</feature>
<evidence type="ECO:0000313" key="9">
    <source>
        <dbReference type="Proteomes" id="UP000295083"/>
    </source>
</evidence>
<feature type="compositionally biased region" description="Low complexity" evidence="7">
    <location>
        <begin position="590"/>
        <end position="603"/>
    </location>
</feature>
<dbReference type="GO" id="GO:0061245">
    <property type="term" value="P:establishment or maintenance of bipolar cell polarity"/>
    <property type="evidence" value="ECO:0007669"/>
    <property type="project" value="TreeGrafter"/>
</dbReference>
<feature type="compositionally biased region" description="Low complexity" evidence="7">
    <location>
        <begin position="710"/>
        <end position="767"/>
    </location>
</feature>
<feature type="compositionally biased region" description="Polar residues" evidence="7">
    <location>
        <begin position="478"/>
        <end position="494"/>
    </location>
</feature>
<evidence type="ECO:0000256" key="5">
    <source>
        <dbReference type="ARBA" id="ARBA00023054"/>
    </source>
</evidence>
<dbReference type="InterPro" id="IPR006652">
    <property type="entry name" value="Kelch_1"/>
</dbReference>
<feature type="region of interest" description="Disordered" evidence="7">
    <location>
        <begin position="954"/>
        <end position="976"/>
    </location>
</feature>
<proteinExistence type="predicted"/>
<feature type="coiled-coil region" evidence="6">
    <location>
        <begin position="868"/>
        <end position="895"/>
    </location>
</feature>
<feature type="compositionally biased region" description="Polar residues" evidence="7">
    <location>
        <begin position="775"/>
        <end position="793"/>
    </location>
</feature>
<dbReference type="SUPFAM" id="SSF57997">
    <property type="entry name" value="Tropomyosin"/>
    <property type="match status" value="1"/>
</dbReference>
<feature type="compositionally biased region" description="Polar residues" evidence="7">
    <location>
        <begin position="1469"/>
        <end position="1478"/>
    </location>
</feature>
<feature type="region of interest" description="Disordered" evidence="7">
    <location>
        <begin position="1461"/>
        <end position="1515"/>
    </location>
</feature>
<comment type="subcellular location">
    <subcellularLocation>
        <location evidence="1">Cytoplasm</location>
    </subcellularLocation>
</comment>
<feature type="compositionally biased region" description="Low complexity" evidence="7">
    <location>
        <begin position="465"/>
        <end position="477"/>
    </location>
</feature>
<organism evidence="8 9">
    <name type="scientific">Colletotrichum spinosum</name>
    <dbReference type="NCBI Taxonomy" id="1347390"/>
    <lineage>
        <taxon>Eukaryota</taxon>
        <taxon>Fungi</taxon>
        <taxon>Dikarya</taxon>
        <taxon>Ascomycota</taxon>
        <taxon>Pezizomycotina</taxon>
        <taxon>Sordariomycetes</taxon>
        <taxon>Hypocreomycetidae</taxon>
        <taxon>Glomerellales</taxon>
        <taxon>Glomerellaceae</taxon>
        <taxon>Colletotrichum</taxon>
        <taxon>Colletotrichum orbiculare species complex</taxon>
    </lineage>
</organism>
<sequence>MAFLFKSKKNQDRALANRDGNSGGGGSQSSIQSASARIAREEKSSTQRSTPTGSLNSIDHDGSAGAGSPDQPYGRQRGTSVDQVSSQSPSSDLPLRNGPPVSQQNVSPQQQQQQQQQQMMNPNSSLYPWSQRRLTYTSSHPSPFPRYGAAVNSVSSKEGDIYIMGGLINSSTVKGDLWMIEAGQNMACYPLATTAEGPGPRVGHASLLVGNAFIVYGGDTKVDEMDVLDETLYLLNTSTRQWSRALPAGTRPSGRYGHSLNILGSKIYIFGGQIEGYFMNDLSAFDLNQLQMPNNRWEMLIQNTESGGPPVGKIPAARTNHTVVTFNDKMYLFGGTNGYQWFNDVWSYDPATNEWTQLDCIGYIPVPREGHAATLVDDVMYIFGGRTEEGADLGDLAAFRITSRRWYTFQNMGPSPSPRSGHSMTTVGKAVVVVGGEPSSSPASVGDLGIVYMLDTTKIRYPNDAQAQQQTGAPQQQRIGQTRRPSTAAETRNLLSRDGSTGPPDAKRLVGAPRDPSAVNSPPNVVRGSPSDKDMSNSPVAVNNVSKLPRSAAASPPAGPPPQGPTPAKPTGPPGSQGRVRGPSSERDGPVSSPQPSQVQSPVIREVKEPVQKDAEGLVTNGRRTPQQQVRRTGSQSETAPLESKPKSRQGSRSGGSMDSAIEPGLKAAVQHLQSQPPPPQYQHQPQSPHQQPPQHQQQSPHQQPPHQQPPQLHQQPPQLQQHQPQLQQSPRQQPPQLQQQQPQPQPQQSQPQPQIQSAPPIQAIRPASPPPPTRQASNPLSRRSSGRNSQTVALLKELDTARNRNAWYASELELARKAGYVPNASLSPVLDSRAAETFDDEDKPLIEALLAMRTELANVQASVDKQAVLAAKQIAEAEKQRDAAIQEAVYARARLAAQTGGSVASTPQLDGERDVDDRSTEISRKLATALNYQKDIQAQVEMLKSELEAEKRARQLADDTTNASSKRMSELESYKTMTSTELEQLKAELHMVQKEAREQAVQYTEAMATVQLLKVEKEDFEKKYNESVGSSKDHNETFDSLREAMAASAEMKTLLEGKLEEERSQREKAEAKLNRLKAEHETRTAELVAATQRLRDAEELAEKHANEARAHQQAVLAGFEKVSARNIGHDGSGETERLKALQEQLTAANALVKKYQQEADAAADKLRTAEERIAGLEVYQEQSSREGVAIRRQLQAALRETQSLQAKNSDLKHQLQNQQLETNAMTVQHNTLKDILVERGISPTNMPRTRSIGSPRVNTPEQARIRDLEDQLAAAIANHEDNAQRSAAQQDATEAAYREKLTQLENDYQSAVHYVKGTEKMLKQLKEQLARYKSENTRLKSEIEELEERVDKSGSNISTAPDNWESERHILQEKIDSLEEDLQASTEHLENQLIAVRKELEDSKKVREGALKDAEEASRKLAVNRRDLEELQQENALLERRAQDAEQKVSLLLDQVETSVDSYRRQSRQAPSMTSEVTAAGGTNGHTMGHQRQDSSDADSNFGGVGGGVDGRNSTALDNLATELETLRTHWEATNKNYRLSNTFDFEGTATPTRKDDEVGLGLSESLADWRKRLDVDEQTENDRAKTKSRPDRP</sequence>
<evidence type="ECO:0000256" key="3">
    <source>
        <dbReference type="ARBA" id="ARBA00022490"/>
    </source>
</evidence>
<name>A0A4R8QE30_9PEZI</name>
<feature type="region of interest" description="Disordered" evidence="7">
    <location>
        <begin position="1"/>
        <end position="126"/>
    </location>
</feature>
<dbReference type="InterPro" id="IPR015915">
    <property type="entry name" value="Kelch-typ_b-propeller"/>
</dbReference>
<feature type="coiled-coil region" evidence="6">
    <location>
        <begin position="1053"/>
        <end position="1115"/>
    </location>
</feature>
<dbReference type="Gene3D" id="2.120.10.80">
    <property type="entry name" value="Kelch-type beta propeller"/>
    <property type="match status" value="2"/>
</dbReference>
<feature type="region of interest" description="Disordered" evidence="7">
    <location>
        <begin position="465"/>
        <end position="793"/>
    </location>
</feature>
<feature type="compositionally biased region" description="Low complexity" evidence="7">
    <location>
        <begin position="80"/>
        <end position="125"/>
    </location>
</feature>
<dbReference type="SUPFAM" id="SSF117281">
    <property type="entry name" value="Kelch motif"/>
    <property type="match status" value="1"/>
</dbReference>
<keyword evidence="3" id="KW-0963">Cytoplasm</keyword>
<gene>
    <name evidence="8" type="primary">tea1</name>
    <name evidence="8" type="ORF">C8035_v009655</name>
</gene>
<keyword evidence="5 6" id="KW-0175">Coiled coil</keyword>
<feature type="compositionally biased region" description="Polar residues" evidence="7">
    <location>
        <begin position="536"/>
        <end position="546"/>
    </location>
</feature>
<dbReference type="Pfam" id="PF24681">
    <property type="entry name" value="Kelch_KLHDC2_KLHL20_DRC7"/>
    <property type="match status" value="1"/>
</dbReference>
<dbReference type="GO" id="GO:0051285">
    <property type="term" value="C:cell cortex of cell tip"/>
    <property type="evidence" value="ECO:0007669"/>
    <property type="project" value="TreeGrafter"/>
</dbReference>
<evidence type="ECO:0000256" key="4">
    <source>
        <dbReference type="ARBA" id="ARBA00022737"/>
    </source>
</evidence>
<evidence type="ECO:0000256" key="6">
    <source>
        <dbReference type="SAM" id="Coils"/>
    </source>
</evidence>
<evidence type="ECO:0000256" key="1">
    <source>
        <dbReference type="ARBA" id="ARBA00004496"/>
    </source>
</evidence>
<dbReference type="Proteomes" id="UP000295083">
    <property type="component" value="Unassembled WGS sequence"/>
</dbReference>
<feature type="compositionally biased region" description="Basic and acidic residues" evidence="7">
    <location>
        <begin position="605"/>
        <end position="616"/>
    </location>
</feature>
<evidence type="ECO:0000313" key="8">
    <source>
        <dbReference type="EMBL" id="TDZ34244.1"/>
    </source>
</evidence>
<feature type="compositionally biased region" description="Pro residues" evidence="7">
    <location>
        <begin position="557"/>
        <end position="573"/>
    </location>
</feature>
<keyword evidence="2" id="KW-0880">Kelch repeat</keyword>
<dbReference type="EMBL" id="QAPG01000056">
    <property type="protein sequence ID" value="TDZ34244.1"/>
    <property type="molecule type" value="Genomic_DNA"/>
</dbReference>
<keyword evidence="9" id="KW-1185">Reference proteome</keyword>
<accession>A0A4R8QE30</accession>
<feature type="compositionally biased region" description="Low complexity" evidence="7">
    <location>
        <begin position="28"/>
        <end position="37"/>
    </location>
</feature>
<evidence type="ECO:0000256" key="7">
    <source>
        <dbReference type="SAM" id="MobiDB-lite"/>
    </source>
</evidence>